<dbReference type="Pfam" id="PF01061">
    <property type="entry name" value="ABC2_membrane"/>
    <property type="match status" value="1"/>
</dbReference>
<feature type="transmembrane region" description="Helical" evidence="12">
    <location>
        <begin position="154"/>
        <end position="177"/>
    </location>
</feature>
<dbReference type="Proteomes" id="UP000275461">
    <property type="component" value="Unassembled WGS sequence"/>
</dbReference>
<keyword evidence="10 12" id="KW-0472">Membrane</keyword>
<dbReference type="InterPro" id="IPR013525">
    <property type="entry name" value="ABC2_TM"/>
</dbReference>
<keyword evidence="6 12" id="KW-1003">Cell membrane</keyword>
<keyword evidence="4 12" id="KW-0813">Transport</keyword>
<keyword evidence="5" id="KW-0536">Nodulation</keyword>
<evidence type="ECO:0000256" key="1">
    <source>
        <dbReference type="ARBA" id="ARBA00004429"/>
    </source>
</evidence>
<feature type="transmembrane region" description="Helical" evidence="12">
    <location>
        <begin position="183"/>
        <end position="204"/>
    </location>
</feature>
<dbReference type="PIRSF" id="PIRSF006648">
    <property type="entry name" value="DrrB"/>
    <property type="match status" value="1"/>
</dbReference>
<evidence type="ECO:0000256" key="11">
    <source>
        <dbReference type="ARBA" id="ARBA00025119"/>
    </source>
</evidence>
<organism evidence="14 15">
    <name type="scientific">Alkalispirillum mobile</name>
    <dbReference type="NCBI Taxonomy" id="85925"/>
    <lineage>
        <taxon>Bacteria</taxon>
        <taxon>Pseudomonadati</taxon>
        <taxon>Pseudomonadota</taxon>
        <taxon>Gammaproteobacteria</taxon>
        <taxon>Chromatiales</taxon>
        <taxon>Ectothiorhodospiraceae</taxon>
        <taxon>Alkalispirillum</taxon>
    </lineage>
</organism>
<keyword evidence="15" id="KW-1185">Reference proteome</keyword>
<evidence type="ECO:0000256" key="2">
    <source>
        <dbReference type="ARBA" id="ARBA00008394"/>
    </source>
</evidence>
<comment type="similarity">
    <text evidence="2">Belongs to the ABC-2 integral membrane protein family. Lipooligosaccharide exporter (TC 3.A.1.102) subfamily.</text>
</comment>
<comment type="subcellular location">
    <subcellularLocation>
        <location evidence="1 12">Cell inner membrane</location>
        <topology evidence="1 12">Multi-pass membrane protein</topology>
    </subcellularLocation>
</comment>
<evidence type="ECO:0000259" key="13">
    <source>
        <dbReference type="PROSITE" id="PS51012"/>
    </source>
</evidence>
<dbReference type="InterPro" id="IPR047817">
    <property type="entry name" value="ABC2_TM_bact-type"/>
</dbReference>
<keyword evidence="8 12" id="KW-0812">Transmembrane</keyword>
<evidence type="ECO:0000256" key="6">
    <source>
        <dbReference type="ARBA" id="ARBA00022475"/>
    </source>
</evidence>
<feature type="transmembrane region" description="Helical" evidence="12">
    <location>
        <begin position="35"/>
        <end position="58"/>
    </location>
</feature>
<dbReference type="OrthoDB" id="9778589at2"/>
<evidence type="ECO:0000256" key="5">
    <source>
        <dbReference type="ARBA" id="ARBA00022458"/>
    </source>
</evidence>
<dbReference type="InterPro" id="IPR051784">
    <property type="entry name" value="Nod_factor_ABC_transporter"/>
</dbReference>
<dbReference type="PANTHER" id="PTHR43229">
    <property type="entry name" value="NODULATION PROTEIN J"/>
    <property type="match status" value="1"/>
</dbReference>
<keyword evidence="7" id="KW-0997">Cell inner membrane</keyword>
<dbReference type="AlphaFoldDB" id="A0A498C6V9"/>
<evidence type="ECO:0000313" key="15">
    <source>
        <dbReference type="Proteomes" id="UP000275461"/>
    </source>
</evidence>
<dbReference type="InterPro" id="IPR005981">
    <property type="entry name" value="ABC_transptNodJ"/>
</dbReference>
<evidence type="ECO:0000256" key="10">
    <source>
        <dbReference type="ARBA" id="ARBA00023136"/>
    </source>
</evidence>
<evidence type="ECO:0000256" key="3">
    <source>
        <dbReference type="ARBA" id="ARBA00011350"/>
    </source>
</evidence>
<name>A0A498C6V9_9GAMM</name>
<dbReference type="RefSeq" id="WP_121442461.1">
    <property type="nucleotide sequence ID" value="NZ_RCDA01000002.1"/>
</dbReference>
<dbReference type="PRINTS" id="PR00164">
    <property type="entry name" value="ABC2TRNSPORT"/>
</dbReference>
<evidence type="ECO:0000256" key="4">
    <source>
        <dbReference type="ARBA" id="ARBA00022448"/>
    </source>
</evidence>
<sequence length="267" mass="28876">MNQKQTPNGIGGGLPQLSLRFIPVWRRNTRVWRKLMVPSIMGNFGEPLLYLLALGYGFGRLVGEVNGLPYMVFLASGVICSSAMTTASFEAMYSAYTRFSQQQTWAAMLGAPLTVDDVVLGEVAWGATKALMSATAILVVASLLGLVADPRAVLALPVVLLTGFCFAAMAMVVTALARSYDFFLYYFTLVMTPMLLLSGVFFPLQELPGAVVAGAWCLPLAHAVAVVRPLLIGEWPTLVVLHLGVITAYAVVGLSLATWLLRRRIMK</sequence>
<dbReference type="InterPro" id="IPR000412">
    <property type="entry name" value="ABC_2_transport"/>
</dbReference>
<reference evidence="14 15" key="1">
    <citation type="submission" date="2018-10" db="EMBL/GenBank/DDBJ databases">
        <title>Genomic Encyclopedia of Type Strains, Phase IV (KMG-IV): sequencing the most valuable type-strain genomes for metagenomic binning, comparative biology and taxonomic classification.</title>
        <authorList>
            <person name="Goeker M."/>
        </authorList>
    </citation>
    <scope>NUCLEOTIDE SEQUENCE [LARGE SCALE GENOMIC DNA]</scope>
    <source>
        <strain evidence="14 15">DSM 12769</strain>
    </source>
</reference>
<evidence type="ECO:0000313" key="14">
    <source>
        <dbReference type="EMBL" id="RLK48830.1"/>
    </source>
</evidence>
<proteinExistence type="inferred from homology"/>
<comment type="subunit">
    <text evidence="3">The complex is composed of two ATP-binding proteins (NodI) and two transmembrane proteins (NodJ).</text>
</comment>
<keyword evidence="9 12" id="KW-1133">Transmembrane helix</keyword>
<feature type="domain" description="ABC transmembrane type-2" evidence="13">
    <location>
        <begin position="38"/>
        <end position="264"/>
    </location>
</feature>
<comment type="function">
    <text evidence="11">Part of the ABC transporter complex NodIJ involved in the export of the nodulation factors (Nod factors), the bacterial signal molecules that induce symbiosis and subsequent nodulation induction. Nod factors are LCO (lipo-chitin oligosaccharide), a modified beta-1,4-linked N-acetylglucosamine oligosaccharide. This subunit encodes the transporter.</text>
</comment>
<accession>A0A498C6V9</accession>
<dbReference type="EMBL" id="RCDA01000002">
    <property type="protein sequence ID" value="RLK48830.1"/>
    <property type="molecule type" value="Genomic_DNA"/>
</dbReference>
<evidence type="ECO:0000256" key="7">
    <source>
        <dbReference type="ARBA" id="ARBA00022519"/>
    </source>
</evidence>
<feature type="transmembrane region" description="Helical" evidence="12">
    <location>
        <begin position="238"/>
        <end position="261"/>
    </location>
</feature>
<dbReference type="GO" id="GO:0140359">
    <property type="term" value="F:ABC-type transporter activity"/>
    <property type="evidence" value="ECO:0007669"/>
    <property type="project" value="InterPro"/>
</dbReference>
<dbReference type="PROSITE" id="PS51012">
    <property type="entry name" value="ABC_TM2"/>
    <property type="match status" value="1"/>
</dbReference>
<dbReference type="PANTHER" id="PTHR43229:SF2">
    <property type="entry name" value="NODULATION PROTEIN J"/>
    <property type="match status" value="1"/>
</dbReference>
<evidence type="ECO:0000256" key="8">
    <source>
        <dbReference type="ARBA" id="ARBA00022692"/>
    </source>
</evidence>
<dbReference type="NCBIfam" id="TIGR01291">
    <property type="entry name" value="nodJ"/>
    <property type="match status" value="1"/>
</dbReference>
<comment type="caution">
    <text evidence="14">The sequence shown here is derived from an EMBL/GenBank/DDBJ whole genome shotgun (WGS) entry which is preliminary data.</text>
</comment>
<dbReference type="GO" id="GO:0015772">
    <property type="term" value="P:oligosaccharide transport"/>
    <property type="evidence" value="ECO:0007669"/>
    <property type="project" value="InterPro"/>
</dbReference>
<evidence type="ECO:0000256" key="12">
    <source>
        <dbReference type="RuleBase" id="RU361157"/>
    </source>
</evidence>
<dbReference type="GO" id="GO:0043190">
    <property type="term" value="C:ATP-binding cassette (ABC) transporter complex"/>
    <property type="evidence" value="ECO:0007669"/>
    <property type="project" value="InterPro"/>
</dbReference>
<evidence type="ECO:0000256" key="9">
    <source>
        <dbReference type="ARBA" id="ARBA00022989"/>
    </source>
</evidence>
<feature type="transmembrane region" description="Helical" evidence="12">
    <location>
        <begin position="70"/>
        <end position="93"/>
    </location>
</feature>
<protein>
    <recommendedName>
        <fullName evidence="12">Transport permease protein</fullName>
    </recommendedName>
</protein>
<gene>
    <name evidence="14" type="ORF">DFR31_1943</name>
</gene>
<feature type="transmembrane region" description="Helical" evidence="12">
    <location>
        <begin position="130"/>
        <end position="147"/>
    </location>
</feature>